<feature type="region of interest" description="Disordered" evidence="1">
    <location>
        <begin position="114"/>
        <end position="143"/>
    </location>
</feature>
<gene>
    <name evidence="2" type="ORF">AVDCRST_MAG59-3229</name>
</gene>
<name>A0A6J4V5T6_9BACT</name>
<feature type="region of interest" description="Disordered" evidence="1">
    <location>
        <begin position="55"/>
        <end position="78"/>
    </location>
</feature>
<reference evidence="2" key="1">
    <citation type="submission" date="2020-02" db="EMBL/GenBank/DDBJ databases">
        <authorList>
            <person name="Meier V. D."/>
        </authorList>
    </citation>
    <scope>NUCLEOTIDE SEQUENCE</scope>
    <source>
        <strain evidence="2">AVDCRST_MAG59</strain>
    </source>
</reference>
<feature type="compositionally biased region" description="Basic residues" evidence="1">
    <location>
        <begin position="55"/>
        <end position="77"/>
    </location>
</feature>
<dbReference type="EMBL" id="CADCWF010000222">
    <property type="protein sequence ID" value="CAA9568036.1"/>
    <property type="molecule type" value="Genomic_DNA"/>
</dbReference>
<evidence type="ECO:0000256" key="1">
    <source>
        <dbReference type="SAM" id="MobiDB-lite"/>
    </source>
</evidence>
<evidence type="ECO:0000313" key="2">
    <source>
        <dbReference type="EMBL" id="CAA9568036.1"/>
    </source>
</evidence>
<dbReference type="AlphaFoldDB" id="A0A6J4V5T6"/>
<sequence length="165" mass="17760">MRPEAGQAHGRELVGKSCPESMRGEHREAPTNRTAELQPCRTAFPYVAPQRVRFPRTTRKPARSRAKPRSNARRFRSRWAGARSRKLLGTPCTHTLYVHPSPVKGSAAIGFSGGGRRSIADPSAKLPGARAGGTGRRPAKVTPPVLTVARSVGSRPALLGKWGPA</sequence>
<organism evidence="2">
    <name type="scientific">uncultured Thermomicrobiales bacterium</name>
    <dbReference type="NCBI Taxonomy" id="1645740"/>
    <lineage>
        <taxon>Bacteria</taxon>
        <taxon>Pseudomonadati</taxon>
        <taxon>Thermomicrobiota</taxon>
        <taxon>Thermomicrobia</taxon>
        <taxon>Thermomicrobiales</taxon>
        <taxon>environmental samples</taxon>
    </lineage>
</organism>
<feature type="compositionally biased region" description="Basic and acidic residues" evidence="1">
    <location>
        <begin position="1"/>
        <end position="14"/>
    </location>
</feature>
<accession>A0A6J4V5T6</accession>
<feature type="region of interest" description="Disordered" evidence="1">
    <location>
        <begin position="1"/>
        <end position="41"/>
    </location>
</feature>
<protein>
    <submittedName>
        <fullName evidence="2">Uncharacterized protein</fullName>
    </submittedName>
</protein>
<proteinExistence type="predicted"/>